<protein>
    <submittedName>
        <fullName evidence="1">Uncharacterized protein</fullName>
    </submittedName>
</protein>
<dbReference type="EMBL" id="JRRC01142182">
    <property type="protein sequence ID" value="KHG00661.1"/>
    <property type="molecule type" value="Genomic_DNA"/>
</dbReference>
<evidence type="ECO:0000313" key="1">
    <source>
        <dbReference type="EMBL" id="KHG00661.1"/>
    </source>
</evidence>
<proteinExistence type="predicted"/>
<evidence type="ECO:0000313" key="2">
    <source>
        <dbReference type="Proteomes" id="UP000032142"/>
    </source>
</evidence>
<name>A0A0B0MNZ3_GOSAR</name>
<sequence>MDGYVITQSMVLLHHRSLLIPCIMHIRFL</sequence>
<organism evidence="1 2">
    <name type="scientific">Gossypium arboreum</name>
    <name type="common">Tree cotton</name>
    <name type="synonym">Gossypium nanking</name>
    <dbReference type="NCBI Taxonomy" id="29729"/>
    <lineage>
        <taxon>Eukaryota</taxon>
        <taxon>Viridiplantae</taxon>
        <taxon>Streptophyta</taxon>
        <taxon>Embryophyta</taxon>
        <taxon>Tracheophyta</taxon>
        <taxon>Spermatophyta</taxon>
        <taxon>Magnoliopsida</taxon>
        <taxon>eudicotyledons</taxon>
        <taxon>Gunneridae</taxon>
        <taxon>Pentapetalae</taxon>
        <taxon>rosids</taxon>
        <taxon>malvids</taxon>
        <taxon>Malvales</taxon>
        <taxon>Malvaceae</taxon>
        <taxon>Malvoideae</taxon>
        <taxon>Gossypium</taxon>
    </lineage>
</organism>
<dbReference type="Proteomes" id="UP000032142">
    <property type="component" value="Unassembled WGS sequence"/>
</dbReference>
<gene>
    <name evidence="1" type="ORF">F383_39010</name>
</gene>
<comment type="caution">
    <text evidence="1">The sequence shown here is derived from an EMBL/GenBank/DDBJ whole genome shotgun (WGS) entry which is preliminary data.</text>
</comment>
<reference evidence="2" key="1">
    <citation type="submission" date="2014-09" db="EMBL/GenBank/DDBJ databases">
        <authorList>
            <person name="Mudge J."/>
            <person name="Ramaraj T."/>
            <person name="Lindquist I.E."/>
            <person name="Bharti A.K."/>
            <person name="Sundararajan A."/>
            <person name="Cameron C.T."/>
            <person name="Woodward J.E."/>
            <person name="May G.D."/>
            <person name="Brubaker C."/>
            <person name="Broadhvest J."/>
            <person name="Wilkins T.A."/>
        </authorList>
    </citation>
    <scope>NUCLEOTIDE SEQUENCE</scope>
    <source>
        <strain evidence="2">cv. AKA8401</strain>
    </source>
</reference>
<dbReference type="AlphaFoldDB" id="A0A0B0MNZ3"/>
<keyword evidence="2" id="KW-1185">Reference proteome</keyword>
<accession>A0A0B0MNZ3</accession>